<dbReference type="HOGENOM" id="CLU_2450723_0_0_0"/>
<dbReference type="AlphaFoldDB" id="Q1IVM7"/>
<sequence length="89" mass="9524">MSSTTLKCGLGLAAMAATLGFAQSPPQDSTKPDNTAVNQRDRDKSQPTADQQKENSSDRDTVRKIRQALVRDKALSIYAGCPGSGRNDL</sequence>
<protein>
    <submittedName>
        <fullName evidence="3">Uncharacterized protein</fullName>
    </submittedName>
</protein>
<evidence type="ECO:0000313" key="4">
    <source>
        <dbReference type="Proteomes" id="UP000002432"/>
    </source>
</evidence>
<feature type="chain" id="PRO_5004191424" evidence="2">
    <location>
        <begin position="23"/>
        <end position="89"/>
    </location>
</feature>
<dbReference type="Proteomes" id="UP000002432">
    <property type="component" value="Chromosome"/>
</dbReference>
<proteinExistence type="predicted"/>
<reference evidence="3 4" key="1">
    <citation type="journal article" date="2009" name="Appl. Environ. Microbiol.">
        <title>Three genomes from the phylum Acidobacteria provide insight into the lifestyles of these microorganisms in soils.</title>
        <authorList>
            <person name="Ward N.L."/>
            <person name="Challacombe J.F."/>
            <person name="Janssen P.H."/>
            <person name="Henrissat B."/>
            <person name="Coutinho P.M."/>
            <person name="Wu M."/>
            <person name="Xie G."/>
            <person name="Haft D.H."/>
            <person name="Sait M."/>
            <person name="Badger J."/>
            <person name="Barabote R.D."/>
            <person name="Bradley B."/>
            <person name="Brettin T.S."/>
            <person name="Brinkac L.M."/>
            <person name="Bruce D."/>
            <person name="Creasy T."/>
            <person name="Daugherty S.C."/>
            <person name="Davidsen T.M."/>
            <person name="DeBoy R.T."/>
            <person name="Detter J.C."/>
            <person name="Dodson R.J."/>
            <person name="Durkin A.S."/>
            <person name="Ganapathy A."/>
            <person name="Gwinn-Giglio M."/>
            <person name="Han C.S."/>
            <person name="Khouri H."/>
            <person name="Kiss H."/>
            <person name="Kothari S.P."/>
            <person name="Madupu R."/>
            <person name="Nelson K.E."/>
            <person name="Nelson W.C."/>
            <person name="Paulsen I."/>
            <person name="Penn K."/>
            <person name="Ren Q."/>
            <person name="Rosovitz M.J."/>
            <person name="Selengut J.D."/>
            <person name="Shrivastava S."/>
            <person name="Sullivan S.A."/>
            <person name="Tapia R."/>
            <person name="Thompson L.S."/>
            <person name="Watkins K.L."/>
            <person name="Yang Q."/>
            <person name="Yu C."/>
            <person name="Zafar N."/>
            <person name="Zhou L."/>
            <person name="Kuske C.R."/>
        </authorList>
    </citation>
    <scope>NUCLEOTIDE SEQUENCE [LARGE SCALE GENOMIC DNA]</scope>
    <source>
        <strain evidence="3 4">Ellin345</strain>
    </source>
</reference>
<accession>Q1IVM7</accession>
<organism evidence="3 4">
    <name type="scientific">Koribacter versatilis (strain Ellin345)</name>
    <dbReference type="NCBI Taxonomy" id="204669"/>
    <lineage>
        <taxon>Bacteria</taxon>
        <taxon>Pseudomonadati</taxon>
        <taxon>Acidobacteriota</taxon>
        <taxon>Terriglobia</taxon>
        <taxon>Terriglobales</taxon>
        <taxon>Candidatus Korobacteraceae</taxon>
        <taxon>Candidatus Korobacter</taxon>
    </lineage>
</organism>
<gene>
    <name evidence="3" type="ordered locus">Acid345_0068</name>
</gene>
<keyword evidence="2" id="KW-0732">Signal</keyword>
<evidence type="ECO:0000256" key="2">
    <source>
        <dbReference type="SAM" id="SignalP"/>
    </source>
</evidence>
<dbReference type="eggNOG" id="COG2823">
    <property type="taxonomic scope" value="Bacteria"/>
</dbReference>
<keyword evidence="4" id="KW-1185">Reference proteome</keyword>
<dbReference type="OrthoDB" id="5957063at2"/>
<evidence type="ECO:0000256" key="1">
    <source>
        <dbReference type="SAM" id="MobiDB-lite"/>
    </source>
</evidence>
<feature type="compositionally biased region" description="Basic and acidic residues" evidence="1">
    <location>
        <begin position="39"/>
        <end position="63"/>
    </location>
</feature>
<name>Q1IVM7_KORVE</name>
<dbReference type="RefSeq" id="WP_011520875.1">
    <property type="nucleotide sequence ID" value="NC_008009.1"/>
</dbReference>
<evidence type="ECO:0000313" key="3">
    <source>
        <dbReference type="EMBL" id="ABF39073.1"/>
    </source>
</evidence>
<feature type="region of interest" description="Disordered" evidence="1">
    <location>
        <begin position="22"/>
        <end position="63"/>
    </location>
</feature>
<dbReference type="EnsemblBacteria" id="ABF39073">
    <property type="protein sequence ID" value="ABF39073"/>
    <property type="gene ID" value="Acid345_0068"/>
</dbReference>
<dbReference type="EMBL" id="CP000360">
    <property type="protein sequence ID" value="ABF39073.1"/>
    <property type="molecule type" value="Genomic_DNA"/>
</dbReference>
<dbReference type="KEGG" id="aba:Acid345_0068"/>
<feature type="signal peptide" evidence="2">
    <location>
        <begin position="1"/>
        <end position="22"/>
    </location>
</feature>
<feature type="compositionally biased region" description="Polar residues" evidence="1">
    <location>
        <begin position="24"/>
        <end position="38"/>
    </location>
</feature>